<dbReference type="EMBL" id="FNAY01000001">
    <property type="protein sequence ID" value="SDE45814.1"/>
    <property type="molecule type" value="Genomic_DNA"/>
</dbReference>
<accession>A0A0Q0QFB5</accession>
<dbReference type="RefSeq" id="WP_055212808.1">
    <property type="nucleotide sequence ID" value="NZ_CP061202.1"/>
</dbReference>
<gene>
    <name evidence="1" type="ORF">SAMN04244550_00467</name>
</gene>
<proteinExistence type="predicted"/>
<protein>
    <submittedName>
        <fullName evidence="1">Uncharacterized protein</fullName>
    </submittedName>
</protein>
<dbReference type="Proteomes" id="UP000183812">
    <property type="component" value="Unassembled WGS sequence"/>
</dbReference>
<dbReference type="OrthoDB" id="7775285at2"/>
<sequence length="62" mass="7250">MNAAAPLYAVTMVDTRTDQPHRVGGRVQTRFTHDPEEARRHFLQDRDPRLWRIVVRPLTLQG</sequence>
<reference evidence="1 2" key="1">
    <citation type="submission" date="2016-10" db="EMBL/GenBank/DDBJ databases">
        <authorList>
            <person name="de Groot N.N."/>
        </authorList>
    </citation>
    <scope>NUCLEOTIDE SEQUENCE [LARGE SCALE GENOMIC DNA]</scope>
    <source>
        <strain evidence="2">DSM 938 / 37b4</strain>
    </source>
</reference>
<name>A0A0Q0QFB5_RHOCA</name>
<evidence type="ECO:0000313" key="2">
    <source>
        <dbReference type="Proteomes" id="UP000183812"/>
    </source>
</evidence>
<evidence type="ECO:0000313" key="1">
    <source>
        <dbReference type="EMBL" id="SDE45814.1"/>
    </source>
</evidence>
<organism evidence="1 2">
    <name type="scientific">Rhodobacter capsulatus</name>
    <name type="common">Rhodopseudomonas capsulata</name>
    <dbReference type="NCBI Taxonomy" id="1061"/>
    <lineage>
        <taxon>Bacteria</taxon>
        <taxon>Pseudomonadati</taxon>
        <taxon>Pseudomonadota</taxon>
        <taxon>Alphaproteobacteria</taxon>
        <taxon>Rhodobacterales</taxon>
        <taxon>Rhodobacter group</taxon>
        <taxon>Rhodobacter</taxon>
    </lineage>
</organism>
<dbReference type="AlphaFoldDB" id="A0A0Q0QFB5"/>